<evidence type="ECO:0000313" key="2">
    <source>
        <dbReference type="EMBL" id="GLH68144.1"/>
    </source>
</evidence>
<name>A0ABQ5Q1C7_9BACT</name>
<evidence type="ECO:0000259" key="1">
    <source>
        <dbReference type="PROSITE" id="PS50887"/>
    </source>
</evidence>
<dbReference type="SMART" id="SM00065">
    <property type="entry name" value="GAF"/>
    <property type="match status" value="1"/>
</dbReference>
<dbReference type="Proteomes" id="UP001165044">
    <property type="component" value="Unassembled WGS sequence"/>
</dbReference>
<feature type="domain" description="GGDEF" evidence="1">
    <location>
        <begin position="194"/>
        <end position="323"/>
    </location>
</feature>
<dbReference type="SMART" id="SM00267">
    <property type="entry name" value="GGDEF"/>
    <property type="match status" value="1"/>
</dbReference>
<keyword evidence="3" id="KW-1185">Reference proteome</keyword>
<sequence>MKAPEIPQDEDRRLQTLRALDVLDTPAEERFDRLTRMAKRIFRVPIALVSLIDENRQWFKSCDGLGAAETPRDISFCGHAILGDDIFVIPDAAGDSRFADNPLVLGAPHIRFYAGCPLRAFNGQKLGTLCIIDQQPRSFDPDDAQTLRDLAAMVEAELAAFQLATLDELTRILNRRGFMLLAQHSLNTCARQGEPAALAFIDLDKFKPINDAFGHAEGDFALTVCADLLKRSFRNSDLFARLGGDEFVVLLTHTSRESAEGVMAKFAQAVEAHNREVDRGYDIAFSCGIVSFDPARHTSIEALLAEGDALMYEVKLAKSTGGS</sequence>
<dbReference type="InterPro" id="IPR029016">
    <property type="entry name" value="GAF-like_dom_sf"/>
</dbReference>
<dbReference type="SUPFAM" id="SSF55073">
    <property type="entry name" value="Nucleotide cyclase"/>
    <property type="match status" value="1"/>
</dbReference>
<gene>
    <name evidence="2" type="ORF">GETHED_25080</name>
</gene>
<proteinExistence type="predicted"/>
<dbReference type="PROSITE" id="PS50887">
    <property type="entry name" value="GGDEF"/>
    <property type="match status" value="1"/>
</dbReference>
<dbReference type="PANTHER" id="PTHR43102">
    <property type="entry name" value="SLR1143 PROTEIN"/>
    <property type="match status" value="1"/>
</dbReference>
<organism evidence="2 3">
    <name type="scientific">Geothrix edaphica</name>
    <dbReference type="NCBI Taxonomy" id="2927976"/>
    <lineage>
        <taxon>Bacteria</taxon>
        <taxon>Pseudomonadati</taxon>
        <taxon>Acidobacteriota</taxon>
        <taxon>Holophagae</taxon>
        <taxon>Holophagales</taxon>
        <taxon>Holophagaceae</taxon>
        <taxon>Geothrix</taxon>
    </lineage>
</organism>
<dbReference type="InterPro" id="IPR029787">
    <property type="entry name" value="Nucleotide_cyclase"/>
</dbReference>
<protein>
    <submittedName>
        <fullName evidence="2">GGDEF domain-containing protein</fullName>
    </submittedName>
</protein>
<dbReference type="Pfam" id="PF01590">
    <property type="entry name" value="GAF"/>
    <property type="match status" value="1"/>
</dbReference>
<dbReference type="SUPFAM" id="SSF55781">
    <property type="entry name" value="GAF domain-like"/>
    <property type="match status" value="1"/>
</dbReference>
<dbReference type="CDD" id="cd01949">
    <property type="entry name" value="GGDEF"/>
    <property type="match status" value="1"/>
</dbReference>
<reference evidence="2" key="1">
    <citation type="journal article" date="2023" name="Antonie Van Leeuwenhoek">
        <title>Mesoterricola silvestris gen. nov., sp. nov., Mesoterricola sediminis sp. nov., Geothrix oryzae sp. nov., Geothrix edaphica sp. nov., Geothrix rubra sp. nov., and Geothrix limicola sp. nov., six novel members of Acidobacteriota isolated from soils.</title>
        <authorList>
            <person name="Itoh H."/>
            <person name="Sugisawa Y."/>
            <person name="Mise K."/>
            <person name="Xu Z."/>
            <person name="Kuniyasu M."/>
            <person name="Ushijima N."/>
            <person name="Kawano K."/>
            <person name="Kobayashi E."/>
            <person name="Shiratori Y."/>
            <person name="Masuda Y."/>
            <person name="Senoo K."/>
        </authorList>
    </citation>
    <scope>NUCLEOTIDE SEQUENCE</scope>
    <source>
        <strain evidence="2">Red802</strain>
    </source>
</reference>
<dbReference type="Pfam" id="PF00990">
    <property type="entry name" value="GGDEF"/>
    <property type="match status" value="1"/>
</dbReference>
<dbReference type="NCBIfam" id="TIGR00254">
    <property type="entry name" value="GGDEF"/>
    <property type="match status" value="1"/>
</dbReference>
<dbReference type="InterPro" id="IPR000160">
    <property type="entry name" value="GGDEF_dom"/>
</dbReference>
<dbReference type="PANTHER" id="PTHR43102:SF2">
    <property type="entry name" value="GAF DOMAIN-CONTAINING PROTEIN"/>
    <property type="match status" value="1"/>
</dbReference>
<dbReference type="EMBL" id="BSDC01000003">
    <property type="protein sequence ID" value="GLH68144.1"/>
    <property type="molecule type" value="Genomic_DNA"/>
</dbReference>
<dbReference type="InterPro" id="IPR043128">
    <property type="entry name" value="Rev_trsase/Diguanyl_cyclase"/>
</dbReference>
<dbReference type="Gene3D" id="3.30.70.270">
    <property type="match status" value="1"/>
</dbReference>
<dbReference type="RefSeq" id="WP_285609862.1">
    <property type="nucleotide sequence ID" value="NZ_BSDC01000003.1"/>
</dbReference>
<evidence type="ECO:0000313" key="3">
    <source>
        <dbReference type="Proteomes" id="UP001165044"/>
    </source>
</evidence>
<dbReference type="InterPro" id="IPR003018">
    <property type="entry name" value="GAF"/>
</dbReference>
<accession>A0ABQ5Q1C7</accession>
<comment type="caution">
    <text evidence="2">The sequence shown here is derived from an EMBL/GenBank/DDBJ whole genome shotgun (WGS) entry which is preliminary data.</text>
</comment>
<dbReference type="Gene3D" id="3.30.450.40">
    <property type="match status" value="1"/>
</dbReference>